<keyword evidence="2" id="KW-1185">Reference proteome</keyword>
<accession>A0ABR2XKU8</accession>
<dbReference type="EMBL" id="JARVKM010000041">
    <property type="protein sequence ID" value="KAK9774451.1"/>
    <property type="molecule type" value="Genomic_DNA"/>
</dbReference>
<reference evidence="1 2" key="1">
    <citation type="submission" date="2024-02" db="EMBL/GenBank/DDBJ databases">
        <title>First draft genome assembly of two strains of Seiridium cardinale.</title>
        <authorList>
            <person name="Emiliani G."/>
            <person name="Scali E."/>
        </authorList>
    </citation>
    <scope>NUCLEOTIDE SEQUENCE [LARGE SCALE GENOMIC DNA]</scope>
    <source>
        <strain evidence="1 2">BM-138-000479</strain>
    </source>
</reference>
<sequence length="130" mass="14323">MTYWTSFGISSSRVQMIYLSLPFHTYRVSPRAGGDCLLMRARVAWGLHDSASISASFAEKPSVNVFADPSVYSPHVQVYRPVSKEPECRPSSYAATFFGHYERGHIDGTQNSPGETSGTSFEYTEILGSG</sequence>
<proteinExistence type="predicted"/>
<evidence type="ECO:0000313" key="2">
    <source>
        <dbReference type="Proteomes" id="UP001465668"/>
    </source>
</evidence>
<comment type="caution">
    <text evidence="1">The sequence shown here is derived from an EMBL/GenBank/DDBJ whole genome shotgun (WGS) entry which is preliminary data.</text>
</comment>
<protein>
    <submittedName>
        <fullName evidence="1">Uncharacterized protein</fullName>
    </submittedName>
</protein>
<evidence type="ECO:0000313" key="1">
    <source>
        <dbReference type="EMBL" id="KAK9774451.1"/>
    </source>
</evidence>
<dbReference type="Proteomes" id="UP001465668">
    <property type="component" value="Unassembled WGS sequence"/>
</dbReference>
<name>A0ABR2XKU8_9PEZI</name>
<gene>
    <name evidence="1" type="ORF">SCAR479_08799</name>
</gene>
<organism evidence="1 2">
    <name type="scientific">Seiridium cardinale</name>
    <dbReference type="NCBI Taxonomy" id="138064"/>
    <lineage>
        <taxon>Eukaryota</taxon>
        <taxon>Fungi</taxon>
        <taxon>Dikarya</taxon>
        <taxon>Ascomycota</taxon>
        <taxon>Pezizomycotina</taxon>
        <taxon>Sordariomycetes</taxon>
        <taxon>Xylariomycetidae</taxon>
        <taxon>Amphisphaeriales</taxon>
        <taxon>Sporocadaceae</taxon>
        <taxon>Seiridium</taxon>
    </lineage>
</organism>